<gene>
    <name evidence="1" type="ORF">P5673_008645</name>
</gene>
<reference evidence="1" key="2">
    <citation type="journal article" date="2023" name="Science">
        <title>Genomic signatures of disease resistance in endangered staghorn corals.</title>
        <authorList>
            <person name="Vollmer S.V."/>
            <person name="Selwyn J.D."/>
            <person name="Despard B.A."/>
            <person name="Roesel C.L."/>
        </authorList>
    </citation>
    <scope>NUCLEOTIDE SEQUENCE</scope>
    <source>
        <strain evidence="1">K2</strain>
    </source>
</reference>
<proteinExistence type="predicted"/>
<organism evidence="1 2">
    <name type="scientific">Acropora cervicornis</name>
    <name type="common">Staghorn coral</name>
    <dbReference type="NCBI Taxonomy" id="6130"/>
    <lineage>
        <taxon>Eukaryota</taxon>
        <taxon>Metazoa</taxon>
        <taxon>Cnidaria</taxon>
        <taxon>Anthozoa</taxon>
        <taxon>Hexacorallia</taxon>
        <taxon>Scleractinia</taxon>
        <taxon>Astrocoeniina</taxon>
        <taxon>Acroporidae</taxon>
        <taxon>Acropora</taxon>
    </lineage>
</organism>
<accession>A0AAD9QT38</accession>
<evidence type="ECO:0000313" key="1">
    <source>
        <dbReference type="EMBL" id="KAK2566888.1"/>
    </source>
</evidence>
<keyword evidence="2" id="KW-1185">Reference proteome</keyword>
<dbReference type="AlphaFoldDB" id="A0AAD9QT38"/>
<dbReference type="Proteomes" id="UP001249851">
    <property type="component" value="Unassembled WGS sequence"/>
</dbReference>
<comment type="caution">
    <text evidence="1">The sequence shown here is derived from an EMBL/GenBank/DDBJ whole genome shotgun (WGS) entry which is preliminary data.</text>
</comment>
<name>A0AAD9QT38_ACRCE</name>
<sequence length="206" mass="23759">MKAPSNFPPLFLLDKELTLDIDGDGERWRDKKHLLPSVRYYTSLVQTQAKARVYFNEMSLQTIATVNTLLQDIVVEPRTHKSERVKRDSMYFWQRKAACSDILTSSAHWILNILKVSNTQISMSMQAGGCVEYNTILARRVTNSEEPINCNDGEVTKCTEQIREQKRFSRQVRQLRVNLTNLTVCEMLHPKTGVHGTKGEFPEEIR</sequence>
<protein>
    <submittedName>
        <fullName evidence="1">Uncharacterized protein</fullName>
    </submittedName>
</protein>
<dbReference type="EMBL" id="JARQWQ010000015">
    <property type="protein sequence ID" value="KAK2566888.1"/>
    <property type="molecule type" value="Genomic_DNA"/>
</dbReference>
<reference evidence="1" key="1">
    <citation type="journal article" date="2023" name="G3 (Bethesda)">
        <title>Whole genome assembly and annotation of the endangered Caribbean coral Acropora cervicornis.</title>
        <authorList>
            <person name="Selwyn J.D."/>
            <person name="Vollmer S.V."/>
        </authorList>
    </citation>
    <scope>NUCLEOTIDE SEQUENCE</scope>
    <source>
        <strain evidence="1">K2</strain>
    </source>
</reference>
<evidence type="ECO:0000313" key="2">
    <source>
        <dbReference type="Proteomes" id="UP001249851"/>
    </source>
</evidence>